<protein>
    <submittedName>
        <fullName evidence="1">3256_t:CDS:1</fullName>
    </submittedName>
</protein>
<dbReference type="Proteomes" id="UP000789525">
    <property type="component" value="Unassembled WGS sequence"/>
</dbReference>
<keyword evidence="2" id="KW-1185">Reference proteome</keyword>
<reference evidence="1" key="1">
    <citation type="submission" date="2021-06" db="EMBL/GenBank/DDBJ databases">
        <authorList>
            <person name="Kallberg Y."/>
            <person name="Tangrot J."/>
            <person name="Rosling A."/>
        </authorList>
    </citation>
    <scope>NUCLEOTIDE SEQUENCE</scope>
    <source>
        <strain evidence="1">CL356</strain>
    </source>
</reference>
<proteinExistence type="predicted"/>
<evidence type="ECO:0000313" key="2">
    <source>
        <dbReference type="Proteomes" id="UP000789525"/>
    </source>
</evidence>
<name>A0ACA9K4G0_9GLOM</name>
<comment type="caution">
    <text evidence="1">The sequence shown here is derived from an EMBL/GenBank/DDBJ whole genome shotgun (WGS) entry which is preliminary data.</text>
</comment>
<gene>
    <name evidence="1" type="ORF">ACOLOM_LOCUS788</name>
</gene>
<dbReference type="EMBL" id="CAJVPT010000859">
    <property type="protein sequence ID" value="CAG8451861.1"/>
    <property type="molecule type" value="Genomic_DNA"/>
</dbReference>
<sequence length="563" mass="64504">MGESSIFVLDARTNECVHYESVEAFPRKRRMVMSTEVFKKHTDIQIRNDLIDCQIDICSVERIIVVYDVHLVGENGRGYLWSNEISDTDEEIARNIKVASLAHDISNISISDSSASVVSDGSYEESDPDELSAHEVFHKEEHCAETRADFKLFAPTCRVLYEMDILEEEAILKWYYSDSSNNDTLKSVREQILSVLEELDPDIAFIQEVDINCKRSGSKNHFKEIATKLGWKGGFVCEFLEVESEIRKERDQGGGIHGNAIFTKHEVSFRVLDHKHHPLNWEREGVSLREPRVGRRFTLVAEVMTPIGPPILCYCVHLEVFCGIVGRIVQFSEILADSTKRIDTHPNQLIFGDLNTMGHSIARLSPLYCTDRYRFLSLGWTESEWWDVNLFGWHIHDGEINLRLQSGGLKTLAAFLRINKSLSERSLQVMSGFSSEALRAARNPGFYDPWSPTKDITLHNPNYLGLYSAKLDWTLICGFEVVNRWIGNDDYSASDHKYMMVELKFDDEKDKTLSSRSRWENRRNFWRNELNVDSNDGVMRKWMKTIGLGVGVAVIATAILSQR</sequence>
<organism evidence="1 2">
    <name type="scientific">Acaulospora colombiana</name>
    <dbReference type="NCBI Taxonomy" id="27376"/>
    <lineage>
        <taxon>Eukaryota</taxon>
        <taxon>Fungi</taxon>
        <taxon>Fungi incertae sedis</taxon>
        <taxon>Mucoromycota</taxon>
        <taxon>Glomeromycotina</taxon>
        <taxon>Glomeromycetes</taxon>
        <taxon>Diversisporales</taxon>
        <taxon>Acaulosporaceae</taxon>
        <taxon>Acaulospora</taxon>
    </lineage>
</organism>
<accession>A0ACA9K4G0</accession>
<evidence type="ECO:0000313" key="1">
    <source>
        <dbReference type="EMBL" id="CAG8451861.1"/>
    </source>
</evidence>